<keyword evidence="2" id="KW-0325">Glycoprotein</keyword>
<dbReference type="PANTHER" id="PTHR22702:SF1">
    <property type="entry name" value="PROTEASE-ASSOCIATED DOMAIN-CONTAINING PROTEIN 1"/>
    <property type="match status" value="1"/>
</dbReference>
<sequence>MNEIMEIHIHRTISCLIMAVLFLLWDYSSAEGPRVRLFSATDFMLFDSNDLLYFEILQPKNISYIYKVKPAKNFGTKFELELGTVNLVAADPIDACHSVDNGKALWGSIALVERGGCSFVSKTKTVEHHGAIAVFISDNLQFDNAESLVDMIHDGTTREVSIPAGFILGSDGYHIKRGIEEAGMEAAVISIPLNITTSPHLYTRQPPWSYW</sequence>
<evidence type="ECO:0000313" key="6">
    <source>
        <dbReference type="Proteomes" id="UP000275408"/>
    </source>
</evidence>
<feature type="domain" description="PA" evidence="4">
    <location>
        <begin position="84"/>
        <end position="173"/>
    </location>
</feature>
<dbReference type="InterPro" id="IPR046450">
    <property type="entry name" value="PA_dom_sf"/>
</dbReference>
<reference evidence="5 6" key="1">
    <citation type="journal article" date="2018" name="Sci. Rep.">
        <title>Comparative analysis of the Pocillopora damicornis genome highlights role of immune system in coral evolution.</title>
        <authorList>
            <person name="Cunning R."/>
            <person name="Bay R.A."/>
            <person name="Gillette P."/>
            <person name="Baker A.C."/>
            <person name="Traylor-Knowles N."/>
        </authorList>
    </citation>
    <scope>NUCLEOTIDE SEQUENCE [LARGE SCALE GENOMIC DNA]</scope>
    <source>
        <strain evidence="5">RSMAS</strain>
        <tissue evidence="5">Whole animal</tissue>
    </source>
</reference>
<feature type="chain" id="PRO_5018187849" description="PA domain-containing protein" evidence="3">
    <location>
        <begin position="31"/>
        <end position="211"/>
    </location>
</feature>
<name>A0A3M6U2G3_POCDA</name>
<dbReference type="AlphaFoldDB" id="A0A3M6U2G3"/>
<feature type="signal peptide" evidence="3">
    <location>
        <begin position="1"/>
        <end position="30"/>
    </location>
</feature>
<dbReference type="SUPFAM" id="SSF52025">
    <property type="entry name" value="PA domain"/>
    <property type="match status" value="1"/>
</dbReference>
<proteinExistence type="predicted"/>
<organism evidence="5 6">
    <name type="scientific">Pocillopora damicornis</name>
    <name type="common">Cauliflower coral</name>
    <name type="synonym">Millepora damicornis</name>
    <dbReference type="NCBI Taxonomy" id="46731"/>
    <lineage>
        <taxon>Eukaryota</taxon>
        <taxon>Metazoa</taxon>
        <taxon>Cnidaria</taxon>
        <taxon>Anthozoa</taxon>
        <taxon>Hexacorallia</taxon>
        <taxon>Scleractinia</taxon>
        <taxon>Astrocoeniina</taxon>
        <taxon>Pocilloporidae</taxon>
        <taxon>Pocillopora</taxon>
    </lineage>
</organism>
<dbReference type="PANTHER" id="PTHR22702">
    <property type="entry name" value="PROTEASE-ASSOCIATED DOMAIN-CONTAINING PROTEIN"/>
    <property type="match status" value="1"/>
</dbReference>
<dbReference type="Gene3D" id="3.50.30.30">
    <property type="match status" value="1"/>
</dbReference>
<evidence type="ECO:0000256" key="2">
    <source>
        <dbReference type="ARBA" id="ARBA00023180"/>
    </source>
</evidence>
<evidence type="ECO:0000256" key="3">
    <source>
        <dbReference type="SAM" id="SignalP"/>
    </source>
</evidence>
<accession>A0A3M6U2G3</accession>
<evidence type="ECO:0000313" key="5">
    <source>
        <dbReference type="EMBL" id="RMX47807.1"/>
    </source>
</evidence>
<evidence type="ECO:0000256" key="1">
    <source>
        <dbReference type="ARBA" id="ARBA00022729"/>
    </source>
</evidence>
<dbReference type="Proteomes" id="UP000275408">
    <property type="component" value="Unassembled WGS sequence"/>
</dbReference>
<comment type="caution">
    <text evidence="5">The sequence shown here is derived from an EMBL/GenBank/DDBJ whole genome shotgun (WGS) entry which is preliminary data.</text>
</comment>
<keyword evidence="1 3" id="KW-0732">Signal</keyword>
<dbReference type="Pfam" id="PF02225">
    <property type="entry name" value="PA"/>
    <property type="match status" value="1"/>
</dbReference>
<keyword evidence="6" id="KW-1185">Reference proteome</keyword>
<dbReference type="OrthoDB" id="206201at2759"/>
<dbReference type="InterPro" id="IPR003137">
    <property type="entry name" value="PA_domain"/>
</dbReference>
<evidence type="ECO:0000259" key="4">
    <source>
        <dbReference type="Pfam" id="PF02225"/>
    </source>
</evidence>
<dbReference type="OMA" id="ELMQPPW"/>
<protein>
    <recommendedName>
        <fullName evidence="4">PA domain-containing protein</fullName>
    </recommendedName>
</protein>
<dbReference type="EMBL" id="RCHS01002370">
    <property type="protein sequence ID" value="RMX47807.1"/>
    <property type="molecule type" value="Genomic_DNA"/>
</dbReference>
<gene>
    <name evidence="5" type="ORF">pdam_00008562</name>
</gene>